<proteinExistence type="predicted"/>
<evidence type="ECO:0000313" key="4">
    <source>
        <dbReference type="Proteomes" id="UP000245207"/>
    </source>
</evidence>
<dbReference type="STRING" id="35608.A0A2U1MEK9"/>
<dbReference type="GO" id="GO:0016567">
    <property type="term" value="P:protein ubiquitination"/>
    <property type="evidence" value="ECO:0007669"/>
    <property type="project" value="TreeGrafter"/>
</dbReference>
<evidence type="ECO:0000259" key="2">
    <source>
        <dbReference type="Pfam" id="PF07002"/>
    </source>
</evidence>
<name>A0A2U1MEK9_ARTAN</name>
<dbReference type="PANTHER" id="PTHR45751:SF29">
    <property type="entry name" value="E3 UBIQUITIN-PROTEIN LIGASE RGLG2"/>
    <property type="match status" value="1"/>
</dbReference>
<dbReference type="Pfam" id="PF07002">
    <property type="entry name" value="Copine"/>
    <property type="match status" value="1"/>
</dbReference>
<protein>
    <recommendedName>
        <fullName evidence="2">Copine C-terminal domain-containing protein</fullName>
    </recommendedName>
</protein>
<dbReference type="EMBL" id="PKPP01005571">
    <property type="protein sequence ID" value="PWA59632.1"/>
    <property type="molecule type" value="Genomic_DNA"/>
</dbReference>
<comment type="caution">
    <text evidence="3">The sequence shown here is derived from an EMBL/GenBank/DDBJ whole genome shotgun (WGS) entry which is preliminary data.</text>
</comment>
<reference evidence="3 4" key="1">
    <citation type="journal article" date="2018" name="Mol. Plant">
        <title>The genome of Artemisia annua provides insight into the evolution of Asteraceae family and artemisinin biosynthesis.</title>
        <authorList>
            <person name="Shen Q."/>
            <person name="Zhang L."/>
            <person name="Liao Z."/>
            <person name="Wang S."/>
            <person name="Yan T."/>
            <person name="Shi P."/>
            <person name="Liu M."/>
            <person name="Fu X."/>
            <person name="Pan Q."/>
            <person name="Wang Y."/>
            <person name="Lv Z."/>
            <person name="Lu X."/>
            <person name="Zhang F."/>
            <person name="Jiang W."/>
            <person name="Ma Y."/>
            <person name="Chen M."/>
            <person name="Hao X."/>
            <person name="Li L."/>
            <person name="Tang Y."/>
            <person name="Lv G."/>
            <person name="Zhou Y."/>
            <person name="Sun X."/>
            <person name="Brodelius P.E."/>
            <person name="Rose J.K.C."/>
            <person name="Tang K."/>
        </authorList>
    </citation>
    <scope>NUCLEOTIDE SEQUENCE [LARGE SCALE GENOMIC DNA]</scope>
    <source>
        <strain evidence="4">cv. Huhao1</strain>
        <tissue evidence="3">Leaf</tissue>
    </source>
</reference>
<dbReference type="AlphaFoldDB" id="A0A2U1MEK9"/>
<dbReference type="InterPro" id="IPR052079">
    <property type="entry name" value="E3_ligase/Copine_domain"/>
</dbReference>
<gene>
    <name evidence="3" type="ORF">CTI12_AA389640</name>
</gene>
<dbReference type="OrthoDB" id="5855668at2759"/>
<feature type="domain" description="Copine C-terminal" evidence="2">
    <location>
        <begin position="138"/>
        <end position="226"/>
    </location>
</feature>
<evidence type="ECO:0000256" key="1">
    <source>
        <dbReference type="SAM" id="MobiDB-lite"/>
    </source>
</evidence>
<dbReference type="PANTHER" id="PTHR45751">
    <property type="entry name" value="COPINE FAMILY PROTEIN 1"/>
    <property type="match status" value="1"/>
</dbReference>
<dbReference type="GO" id="GO:0004842">
    <property type="term" value="F:ubiquitin-protein transferase activity"/>
    <property type="evidence" value="ECO:0007669"/>
    <property type="project" value="TreeGrafter"/>
</dbReference>
<organism evidence="3 4">
    <name type="scientific">Artemisia annua</name>
    <name type="common">Sweet wormwood</name>
    <dbReference type="NCBI Taxonomy" id="35608"/>
    <lineage>
        <taxon>Eukaryota</taxon>
        <taxon>Viridiplantae</taxon>
        <taxon>Streptophyta</taxon>
        <taxon>Embryophyta</taxon>
        <taxon>Tracheophyta</taxon>
        <taxon>Spermatophyta</taxon>
        <taxon>Magnoliopsida</taxon>
        <taxon>eudicotyledons</taxon>
        <taxon>Gunneridae</taxon>
        <taxon>Pentapetalae</taxon>
        <taxon>asterids</taxon>
        <taxon>campanulids</taxon>
        <taxon>Asterales</taxon>
        <taxon>Asteraceae</taxon>
        <taxon>Asteroideae</taxon>
        <taxon>Anthemideae</taxon>
        <taxon>Artemisiinae</taxon>
        <taxon>Artemisia</taxon>
    </lineage>
</organism>
<keyword evidence="4" id="KW-1185">Reference proteome</keyword>
<evidence type="ECO:0000313" key="3">
    <source>
        <dbReference type="EMBL" id="PWA59632.1"/>
    </source>
</evidence>
<feature type="region of interest" description="Disordered" evidence="1">
    <location>
        <begin position="1"/>
        <end position="35"/>
    </location>
</feature>
<dbReference type="Proteomes" id="UP000245207">
    <property type="component" value="Unassembled WGS sequence"/>
</dbReference>
<feature type="compositionally biased region" description="Basic and acidic residues" evidence="1">
    <location>
        <begin position="1"/>
        <end position="11"/>
    </location>
</feature>
<dbReference type="InterPro" id="IPR010734">
    <property type="entry name" value="Copine_C"/>
</dbReference>
<accession>A0A2U1MEK9</accession>
<sequence length="245" mass="27587">MGGKNSIEERPIYCSSSSIGGSHYGGVPQPDSQQQVQEAYLQSYPAVVPNTSGLRPPQEKAGQMNQPHKKLDRRYSRIVDDYSSLEQDDVILLLCWVVACVSEALARAGLESSYLIVGIIDFTKSNEWTGSKSFNRKSLHHIGDYSNPYEQAIAITGKTLATFDEDNLIPVFGFGDGLRFCYQPATSTHDQDVFSFYPEERFCKGFDFEDVLSRYREIVPQLKLAGIRFNSSVHCIFCHQCKQFL</sequence>
<dbReference type="GO" id="GO:0005634">
    <property type="term" value="C:nucleus"/>
    <property type="evidence" value="ECO:0007669"/>
    <property type="project" value="TreeGrafter"/>
</dbReference>